<gene>
    <name evidence="1" type="ORF">GGR13_000342</name>
</gene>
<dbReference type="EMBL" id="JACHOR010000001">
    <property type="protein sequence ID" value="MBB5744770.1"/>
    <property type="molecule type" value="Genomic_DNA"/>
</dbReference>
<dbReference type="AlphaFoldDB" id="A0A7W9CFM6"/>
<name>A0A7W9CFM6_9CAUL</name>
<dbReference type="Pfam" id="PF12787">
    <property type="entry name" value="EcsC"/>
    <property type="match status" value="1"/>
</dbReference>
<dbReference type="InterPro" id="IPR024787">
    <property type="entry name" value="EcsC"/>
</dbReference>
<organism evidence="1 2">
    <name type="scientific">Brevundimonas variabilis</name>
    <dbReference type="NCBI Taxonomy" id="74312"/>
    <lineage>
        <taxon>Bacteria</taxon>
        <taxon>Pseudomonadati</taxon>
        <taxon>Pseudomonadota</taxon>
        <taxon>Alphaproteobacteria</taxon>
        <taxon>Caulobacterales</taxon>
        <taxon>Caulobacteraceae</taxon>
        <taxon>Brevundimonas</taxon>
    </lineage>
</organism>
<evidence type="ECO:0000313" key="1">
    <source>
        <dbReference type="EMBL" id="MBB5744770.1"/>
    </source>
</evidence>
<sequence>MTDTLTDPGFEATYEASARAELEAWKRHVLRGPGVWDRATRGVQDRINSAIPEKVHAVVTKAIEQMTHGILTGSGWTSARPLTFATLQAREVRVRDQIGFYRTTASVEGGVAGAGGFLLAAADFPVLMGLKVKMLFEIAALYGHDGSDWRERLYILHVFQLAFSSARHRPEVLARLEDWIAGVNQPASLDEFDWRKFQLEYRDYIDLAKLAQLIPVIGAPVGAVVNYRLVDHLGRTAMNAWRMRAPGLALPAAADSVS</sequence>
<proteinExistence type="predicted"/>
<comment type="caution">
    <text evidence="1">The sequence shown here is derived from an EMBL/GenBank/DDBJ whole genome shotgun (WGS) entry which is preliminary data.</text>
</comment>
<evidence type="ECO:0000313" key="2">
    <source>
        <dbReference type="Proteomes" id="UP000545037"/>
    </source>
</evidence>
<dbReference type="PANTHER" id="PTHR41260">
    <property type="entry name" value="PROTEIN ECSC"/>
    <property type="match status" value="1"/>
</dbReference>
<accession>A0A7W9CFM6</accession>
<dbReference type="PANTHER" id="PTHR41260:SF1">
    <property type="entry name" value="PROTEIN ECSC"/>
    <property type="match status" value="1"/>
</dbReference>
<dbReference type="Proteomes" id="UP000545037">
    <property type="component" value="Unassembled WGS sequence"/>
</dbReference>
<protein>
    <submittedName>
        <fullName evidence="1">Uncharacterized protein (DUF697 family)</fullName>
    </submittedName>
</protein>
<reference evidence="1 2" key="1">
    <citation type="submission" date="2020-08" db="EMBL/GenBank/DDBJ databases">
        <title>Genomic Encyclopedia of Type Strains, Phase IV (KMG-IV): sequencing the most valuable type-strain genomes for metagenomic binning, comparative biology and taxonomic classification.</title>
        <authorList>
            <person name="Goeker M."/>
        </authorList>
    </citation>
    <scope>NUCLEOTIDE SEQUENCE [LARGE SCALE GENOMIC DNA]</scope>
    <source>
        <strain evidence="1 2">DSM 4737</strain>
    </source>
</reference>
<keyword evidence="2" id="KW-1185">Reference proteome</keyword>
<dbReference type="RefSeq" id="WP_183211729.1">
    <property type="nucleotide sequence ID" value="NZ_JACHOR010000001.1"/>
</dbReference>